<name>A0A834T6K5_9FABA</name>
<dbReference type="Proteomes" id="UP000634136">
    <property type="component" value="Unassembled WGS sequence"/>
</dbReference>
<dbReference type="EMBL" id="JAAIUW010000009">
    <property type="protein sequence ID" value="KAF7816788.1"/>
    <property type="molecule type" value="Genomic_DNA"/>
</dbReference>
<protein>
    <submittedName>
        <fullName evidence="2">Uncharacterized protein</fullName>
    </submittedName>
</protein>
<gene>
    <name evidence="2" type="ORF">G2W53_030757</name>
</gene>
<proteinExistence type="predicted"/>
<feature type="compositionally biased region" description="Basic and acidic residues" evidence="1">
    <location>
        <begin position="1"/>
        <end position="13"/>
    </location>
</feature>
<reference evidence="2" key="1">
    <citation type="submission" date="2020-09" db="EMBL/GenBank/DDBJ databases">
        <title>Genome-Enabled Discovery of Anthraquinone Biosynthesis in Senna tora.</title>
        <authorList>
            <person name="Kang S.-H."/>
            <person name="Pandey R.P."/>
            <person name="Lee C.-M."/>
            <person name="Sim J.-S."/>
            <person name="Jeong J.-T."/>
            <person name="Choi B.-S."/>
            <person name="Jung M."/>
            <person name="Ginzburg D."/>
            <person name="Zhao K."/>
            <person name="Won S.Y."/>
            <person name="Oh T.-J."/>
            <person name="Yu Y."/>
            <person name="Kim N.-H."/>
            <person name="Lee O.R."/>
            <person name="Lee T.-H."/>
            <person name="Bashyal P."/>
            <person name="Kim T.-S."/>
            <person name="Lee W.-H."/>
            <person name="Kawkins C."/>
            <person name="Kim C.-K."/>
            <person name="Kim J.S."/>
            <person name="Ahn B.O."/>
            <person name="Rhee S.Y."/>
            <person name="Sohng J.K."/>
        </authorList>
    </citation>
    <scope>NUCLEOTIDE SEQUENCE</scope>
    <source>
        <tissue evidence="2">Leaf</tissue>
    </source>
</reference>
<organism evidence="2 3">
    <name type="scientific">Senna tora</name>
    <dbReference type="NCBI Taxonomy" id="362788"/>
    <lineage>
        <taxon>Eukaryota</taxon>
        <taxon>Viridiplantae</taxon>
        <taxon>Streptophyta</taxon>
        <taxon>Embryophyta</taxon>
        <taxon>Tracheophyta</taxon>
        <taxon>Spermatophyta</taxon>
        <taxon>Magnoliopsida</taxon>
        <taxon>eudicotyledons</taxon>
        <taxon>Gunneridae</taxon>
        <taxon>Pentapetalae</taxon>
        <taxon>rosids</taxon>
        <taxon>fabids</taxon>
        <taxon>Fabales</taxon>
        <taxon>Fabaceae</taxon>
        <taxon>Caesalpinioideae</taxon>
        <taxon>Cassia clade</taxon>
        <taxon>Senna</taxon>
    </lineage>
</organism>
<accession>A0A834T6K5</accession>
<feature type="region of interest" description="Disordered" evidence="1">
    <location>
        <begin position="1"/>
        <end position="25"/>
    </location>
</feature>
<evidence type="ECO:0000313" key="3">
    <source>
        <dbReference type="Proteomes" id="UP000634136"/>
    </source>
</evidence>
<feature type="compositionally biased region" description="Basic residues" evidence="1">
    <location>
        <begin position="14"/>
        <end position="25"/>
    </location>
</feature>
<dbReference type="AlphaFoldDB" id="A0A834T6K5"/>
<keyword evidence="3" id="KW-1185">Reference proteome</keyword>
<evidence type="ECO:0000256" key="1">
    <source>
        <dbReference type="SAM" id="MobiDB-lite"/>
    </source>
</evidence>
<sequence>MEGRGRRQGGKDKKGLRRERRRGGG</sequence>
<comment type="caution">
    <text evidence="2">The sequence shown here is derived from an EMBL/GenBank/DDBJ whole genome shotgun (WGS) entry which is preliminary data.</text>
</comment>
<evidence type="ECO:0000313" key="2">
    <source>
        <dbReference type="EMBL" id="KAF7816788.1"/>
    </source>
</evidence>